<dbReference type="Proteomes" id="UP000285190">
    <property type="component" value="Unassembled WGS sequence"/>
</dbReference>
<accession>A0A418X4U3</accession>
<proteinExistence type="predicted"/>
<dbReference type="EMBL" id="QYUN01000002">
    <property type="protein sequence ID" value="RJG07429.1"/>
    <property type="molecule type" value="Genomic_DNA"/>
</dbReference>
<dbReference type="SUPFAM" id="SSF140931">
    <property type="entry name" value="Fic-like"/>
    <property type="match status" value="1"/>
</dbReference>
<keyword evidence="3" id="KW-1185">Reference proteome</keyword>
<organism evidence="2 3">
    <name type="scientific">Noviherbaspirillum cavernae</name>
    <dbReference type="NCBI Taxonomy" id="2320862"/>
    <lineage>
        <taxon>Bacteria</taxon>
        <taxon>Pseudomonadati</taxon>
        <taxon>Pseudomonadota</taxon>
        <taxon>Betaproteobacteria</taxon>
        <taxon>Burkholderiales</taxon>
        <taxon>Oxalobacteraceae</taxon>
        <taxon>Noviherbaspirillum</taxon>
    </lineage>
</organism>
<evidence type="ECO:0000313" key="2">
    <source>
        <dbReference type="EMBL" id="RJG07429.1"/>
    </source>
</evidence>
<sequence>MPIECGPVFDRFCANLQRLMADQTKEALDITHIATAAMLDATWESVRRTGIDASDPDIYQKIDFQKSIDETKRVILQHSSHLTRGCEIASDAMAIKRTIKDFDHATVRDTLRSLATLDMPPFDTVPVTKRGLACIDALKLAALEECGVDFRSNPLAIFLFNADAGYAQGMVEGWKVALAPANPFNTELNLAVHKALTLDGTVENSVSGSAIRTGYWLRGGITFGMYEGINCTQKGRQELAALNAAMNAHDGETGITLKKDKSGLYQHTRSRLTEAQMAHFTGEFFASFHQEVAGARQSPVDADTMNERLDRAALKLASSHQKLHPFMDGNGRAFSIFLLNRALRELGRPPMLIDDATRLDGFSHLEINIADARQAFEKLQSQSA</sequence>
<name>A0A418X4U3_9BURK</name>
<gene>
    <name evidence="2" type="ORF">D3870_16775</name>
</gene>
<comment type="caution">
    <text evidence="2">The sequence shown here is derived from an EMBL/GenBank/DDBJ whole genome shotgun (WGS) entry which is preliminary data.</text>
</comment>
<dbReference type="Gene3D" id="1.10.3290.10">
    <property type="entry name" value="Fido-like domain"/>
    <property type="match status" value="1"/>
</dbReference>
<evidence type="ECO:0000259" key="1">
    <source>
        <dbReference type="PROSITE" id="PS51459"/>
    </source>
</evidence>
<protein>
    <recommendedName>
        <fullName evidence="1">Fido domain-containing protein</fullName>
    </recommendedName>
</protein>
<evidence type="ECO:0000313" key="3">
    <source>
        <dbReference type="Proteomes" id="UP000285190"/>
    </source>
</evidence>
<dbReference type="PROSITE" id="PS51459">
    <property type="entry name" value="FIDO"/>
    <property type="match status" value="1"/>
</dbReference>
<dbReference type="AlphaFoldDB" id="A0A418X4U3"/>
<reference evidence="2 3" key="1">
    <citation type="submission" date="2018-09" db="EMBL/GenBank/DDBJ databases">
        <authorList>
            <person name="Zhu H."/>
        </authorList>
    </citation>
    <scope>NUCLEOTIDE SEQUENCE [LARGE SCALE GENOMIC DNA]</scope>
    <source>
        <strain evidence="2 3">K2R10-39</strain>
    </source>
</reference>
<dbReference type="InterPro" id="IPR036597">
    <property type="entry name" value="Fido-like_dom_sf"/>
</dbReference>
<dbReference type="InterPro" id="IPR003812">
    <property type="entry name" value="Fido"/>
</dbReference>
<feature type="domain" description="Fido" evidence="1">
    <location>
        <begin position="240"/>
        <end position="382"/>
    </location>
</feature>